<dbReference type="RefSeq" id="WP_213165765.1">
    <property type="nucleotide sequence ID" value="NZ_CP058559.1"/>
</dbReference>
<feature type="domain" description="CAAX prenyl protease 2/Lysostaphin resistance protein A-like" evidence="2">
    <location>
        <begin position="134"/>
        <end position="219"/>
    </location>
</feature>
<keyword evidence="3" id="KW-0645">Protease</keyword>
<dbReference type="InterPro" id="IPR003675">
    <property type="entry name" value="Rce1/LyrA-like_dom"/>
</dbReference>
<feature type="transmembrane region" description="Helical" evidence="1">
    <location>
        <begin position="159"/>
        <end position="178"/>
    </location>
</feature>
<keyword evidence="3" id="KW-0378">Hydrolase</keyword>
<proteinExistence type="predicted"/>
<evidence type="ECO:0000256" key="1">
    <source>
        <dbReference type="SAM" id="Phobius"/>
    </source>
</evidence>
<feature type="transmembrane region" description="Helical" evidence="1">
    <location>
        <begin position="209"/>
        <end position="226"/>
    </location>
</feature>
<keyword evidence="3" id="KW-0482">Metalloprotease</keyword>
<dbReference type="GO" id="GO:0080120">
    <property type="term" value="P:CAAX-box protein maturation"/>
    <property type="evidence" value="ECO:0007669"/>
    <property type="project" value="UniProtKB-ARBA"/>
</dbReference>
<sequence length="321" mass="36580">MKEIERNHLYIGGVLLLYYIIWNAIEYFLGGYFNPSVQTVSNIAIFSVIVIFSHMVTHLFPCVHYAALRKLEINKIFRLNSINKKQLLLTLGIFITFNIMASVIIVTQDAILKNFGISFKMNDYIIADNLVACLVLVAIIGILIPIAEELFYRGLLLRGMEGINPYFAITLSAIYFAIYHNNPYRLITLFFFAVLFGLVTHYTRSIIPGIIMHILNNTVFVVYSYFQGKEVATSQYNGISELELLFFNSYWVLLLLFTISAILCVLLFNKLRGISDYPIKGDSPCLSLEEKKRGLLFIIPPFVISVALFILRASGVINMTY</sequence>
<feature type="transmembrane region" description="Helical" evidence="1">
    <location>
        <begin position="184"/>
        <end position="202"/>
    </location>
</feature>
<keyword evidence="1" id="KW-0812">Transmembrane</keyword>
<protein>
    <submittedName>
        <fullName evidence="3">CPBP family intramembrane metalloprotease</fullName>
    </submittedName>
</protein>
<dbReference type="GO" id="GO:0006508">
    <property type="term" value="P:proteolysis"/>
    <property type="evidence" value="ECO:0007669"/>
    <property type="project" value="UniProtKB-KW"/>
</dbReference>
<keyword evidence="1" id="KW-1133">Transmembrane helix</keyword>
<dbReference type="PANTHER" id="PTHR43592:SF15">
    <property type="entry name" value="CAAX AMINO TERMINAL PROTEASE FAMILY PROTEIN"/>
    <property type="match status" value="1"/>
</dbReference>
<keyword evidence="1" id="KW-0472">Membrane</keyword>
<evidence type="ECO:0000313" key="4">
    <source>
        <dbReference type="Proteomes" id="UP000516160"/>
    </source>
</evidence>
<feature type="transmembrane region" description="Helical" evidence="1">
    <location>
        <begin position="126"/>
        <end position="147"/>
    </location>
</feature>
<keyword evidence="4" id="KW-1185">Reference proteome</keyword>
<evidence type="ECO:0000313" key="3">
    <source>
        <dbReference type="EMBL" id="QNO15401.1"/>
    </source>
</evidence>
<dbReference type="AlphaFoldDB" id="A0A7G9W9N9"/>
<dbReference type="PANTHER" id="PTHR43592">
    <property type="entry name" value="CAAX AMINO TERMINAL PROTEASE"/>
    <property type="match status" value="1"/>
</dbReference>
<name>A0A7G9W9N9_ALKCA</name>
<gene>
    <name evidence="3" type="ORF">HYG86_11815</name>
</gene>
<organism evidence="3 4">
    <name type="scientific">Alkalicella caledoniensis</name>
    <dbReference type="NCBI Taxonomy" id="2731377"/>
    <lineage>
        <taxon>Bacteria</taxon>
        <taxon>Bacillati</taxon>
        <taxon>Bacillota</taxon>
        <taxon>Clostridia</taxon>
        <taxon>Eubacteriales</taxon>
        <taxon>Proteinivoracaceae</taxon>
        <taxon>Alkalicella</taxon>
    </lineage>
</organism>
<feature type="transmembrane region" description="Helical" evidence="1">
    <location>
        <begin position="246"/>
        <end position="268"/>
    </location>
</feature>
<evidence type="ECO:0000259" key="2">
    <source>
        <dbReference type="Pfam" id="PF02517"/>
    </source>
</evidence>
<dbReference type="Pfam" id="PF02517">
    <property type="entry name" value="Rce1-like"/>
    <property type="match status" value="1"/>
</dbReference>
<dbReference type="Proteomes" id="UP000516160">
    <property type="component" value="Chromosome"/>
</dbReference>
<dbReference type="GO" id="GO:0004175">
    <property type="term" value="F:endopeptidase activity"/>
    <property type="evidence" value="ECO:0007669"/>
    <property type="project" value="UniProtKB-ARBA"/>
</dbReference>
<dbReference type="KEGG" id="acae:HYG86_11815"/>
<dbReference type="GO" id="GO:0008237">
    <property type="term" value="F:metallopeptidase activity"/>
    <property type="evidence" value="ECO:0007669"/>
    <property type="project" value="UniProtKB-KW"/>
</dbReference>
<feature type="transmembrane region" description="Helical" evidence="1">
    <location>
        <begin position="295"/>
        <end position="317"/>
    </location>
</feature>
<reference evidence="3 4" key="1">
    <citation type="submission" date="2020-07" db="EMBL/GenBank/DDBJ databases">
        <title>Alkalicella. sp. LB2 genome.</title>
        <authorList>
            <person name="Postec A."/>
            <person name="Quemeneur M."/>
        </authorList>
    </citation>
    <scope>NUCLEOTIDE SEQUENCE [LARGE SCALE GENOMIC DNA]</scope>
    <source>
        <strain evidence="3 4">LB2</strain>
    </source>
</reference>
<dbReference type="EMBL" id="CP058559">
    <property type="protein sequence ID" value="QNO15401.1"/>
    <property type="molecule type" value="Genomic_DNA"/>
</dbReference>
<accession>A0A7G9W9N9</accession>
<feature type="transmembrane region" description="Helical" evidence="1">
    <location>
        <begin position="7"/>
        <end position="25"/>
    </location>
</feature>
<feature type="transmembrane region" description="Helical" evidence="1">
    <location>
        <begin position="45"/>
        <end position="67"/>
    </location>
</feature>
<feature type="transmembrane region" description="Helical" evidence="1">
    <location>
        <begin position="87"/>
        <end position="106"/>
    </location>
</feature>